<dbReference type="InterPro" id="IPR000073">
    <property type="entry name" value="AB_hydrolase_1"/>
</dbReference>
<reference evidence="2 3" key="2">
    <citation type="journal article" date="2022" name="Mar. Drugs">
        <title>Bioassay-Guided Fractionation Leads to the Detection of Cholic Acid Generated by the Rare Thalassomonas sp.</title>
        <authorList>
            <person name="Pheiffer F."/>
            <person name="Schneider Y.K."/>
            <person name="Hansen E.H."/>
            <person name="Andersen J.H."/>
            <person name="Isaksson J."/>
            <person name="Busche T."/>
            <person name="R C."/>
            <person name="Kalinowski J."/>
            <person name="Zyl L.V."/>
            <person name="Trindade M."/>
        </authorList>
    </citation>
    <scope>NUCLEOTIDE SEQUENCE [LARGE SCALE GENOMIC DNA]</scope>
    <source>
        <strain evidence="2 3">XOM25</strain>
    </source>
</reference>
<evidence type="ECO:0000313" key="3">
    <source>
        <dbReference type="Proteomes" id="UP000032352"/>
    </source>
</evidence>
<keyword evidence="3" id="KW-1185">Reference proteome</keyword>
<dbReference type="InterPro" id="IPR000639">
    <property type="entry name" value="Epox_hydrolase-like"/>
</dbReference>
<dbReference type="GO" id="GO:0016787">
    <property type="term" value="F:hydrolase activity"/>
    <property type="evidence" value="ECO:0007669"/>
    <property type="project" value="UniProtKB-KW"/>
</dbReference>
<evidence type="ECO:0000259" key="1">
    <source>
        <dbReference type="Pfam" id="PF00561"/>
    </source>
</evidence>
<dbReference type="InterPro" id="IPR029058">
    <property type="entry name" value="AB_hydrolase_fold"/>
</dbReference>
<dbReference type="EMBL" id="CP059733">
    <property type="protein sequence ID" value="WDE07060.1"/>
    <property type="molecule type" value="Genomic_DNA"/>
</dbReference>
<dbReference type="SUPFAM" id="SSF53474">
    <property type="entry name" value="alpha/beta-Hydrolases"/>
    <property type="match status" value="1"/>
</dbReference>
<proteinExistence type="predicted"/>
<dbReference type="Gene3D" id="3.40.50.1820">
    <property type="entry name" value="alpha/beta hydrolase"/>
    <property type="match status" value="1"/>
</dbReference>
<dbReference type="InterPro" id="IPR050266">
    <property type="entry name" value="AB_hydrolase_sf"/>
</dbReference>
<evidence type="ECO:0000313" key="2">
    <source>
        <dbReference type="EMBL" id="WDE07060.1"/>
    </source>
</evidence>
<dbReference type="AlphaFoldDB" id="A0AAE9Z5J3"/>
<dbReference type="RefSeq" id="WP_044841424.1">
    <property type="nucleotide sequence ID" value="NZ_CP059733.1"/>
</dbReference>
<reference evidence="2 3" key="1">
    <citation type="journal article" date="2015" name="Genome Announc.">
        <title>Draft Genome Sequences of Marine Isolates of Thalassomonas viridans and Thalassomonas actiniarum.</title>
        <authorList>
            <person name="Olonade I."/>
            <person name="van Zyl L.J."/>
            <person name="Trindade M."/>
        </authorList>
    </citation>
    <scope>NUCLEOTIDE SEQUENCE [LARGE SCALE GENOMIC DNA]</scope>
    <source>
        <strain evidence="2 3">XOM25</strain>
    </source>
</reference>
<organism evidence="2 3">
    <name type="scientific">Thalassomonas viridans</name>
    <dbReference type="NCBI Taxonomy" id="137584"/>
    <lineage>
        <taxon>Bacteria</taxon>
        <taxon>Pseudomonadati</taxon>
        <taxon>Pseudomonadota</taxon>
        <taxon>Gammaproteobacteria</taxon>
        <taxon>Alteromonadales</taxon>
        <taxon>Colwelliaceae</taxon>
        <taxon>Thalassomonas</taxon>
    </lineage>
</organism>
<keyword evidence="2" id="KW-0378">Hydrolase</keyword>
<accession>A0AAE9Z5J3</accession>
<dbReference type="KEGG" id="tvd:SG34_009295"/>
<sequence>MNPAALDKFLWRTTKSAPINPQTKIIETSKSRVRVRDTEGEKPAVVFFCDPPVMVEHYDDLIKIFSDTFRVVVLELTGCGFSKPKSAKAFEFSEVVLAAEDAIHKLKLGSVVLCGPCICGFVAAELARRGNLNIAGLILIQTPDAANMLAWFERTKKLLRIPYIGQIVVRATSKHLINFWFRYATGKQTNYSDMSTRSLEVISKGGIYSLATILQRWGKGLEDDAVEVPALIFWGKQDRSHAPTDRASSLKHVPNAELIEFEHCGHFPELEDPQEFAKIAKPFMDKCLYT</sequence>
<dbReference type="Proteomes" id="UP000032352">
    <property type="component" value="Chromosome"/>
</dbReference>
<dbReference type="PRINTS" id="PR00412">
    <property type="entry name" value="EPOXHYDRLASE"/>
</dbReference>
<protein>
    <submittedName>
        <fullName evidence="2">Alpha/beta hydrolase</fullName>
    </submittedName>
</protein>
<gene>
    <name evidence="2" type="ORF">SG34_009295</name>
</gene>
<dbReference type="PANTHER" id="PTHR43798">
    <property type="entry name" value="MONOACYLGLYCEROL LIPASE"/>
    <property type="match status" value="1"/>
</dbReference>
<name>A0AAE9Z5J3_9GAMM</name>
<feature type="domain" description="AB hydrolase-1" evidence="1">
    <location>
        <begin position="65"/>
        <end position="272"/>
    </location>
</feature>
<dbReference type="Pfam" id="PF00561">
    <property type="entry name" value="Abhydrolase_1"/>
    <property type="match status" value="1"/>
</dbReference>